<dbReference type="GO" id="GO:0004190">
    <property type="term" value="F:aspartic-type endopeptidase activity"/>
    <property type="evidence" value="ECO:0007669"/>
    <property type="project" value="UniProtKB-KW"/>
</dbReference>
<dbReference type="AlphaFoldDB" id="A0A545VW70"/>
<dbReference type="InterPro" id="IPR021109">
    <property type="entry name" value="Peptidase_aspartic_dom_sf"/>
</dbReference>
<dbReference type="PRINTS" id="PR00792">
    <property type="entry name" value="PEPSIN"/>
</dbReference>
<organism evidence="10 11">
    <name type="scientific">Cordyceps javanica</name>
    <dbReference type="NCBI Taxonomy" id="43265"/>
    <lineage>
        <taxon>Eukaryota</taxon>
        <taxon>Fungi</taxon>
        <taxon>Dikarya</taxon>
        <taxon>Ascomycota</taxon>
        <taxon>Pezizomycotina</taxon>
        <taxon>Sordariomycetes</taxon>
        <taxon>Hypocreomycetidae</taxon>
        <taxon>Hypocreales</taxon>
        <taxon>Cordycipitaceae</taxon>
        <taxon>Cordyceps</taxon>
    </lineage>
</organism>
<feature type="chain" id="PRO_5021740661" evidence="8">
    <location>
        <begin position="23"/>
        <end position="398"/>
    </location>
</feature>
<dbReference type="STRING" id="43265.A0A545VW70"/>
<dbReference type="CDD" id="cd06097">
    <property type="entry name" value="Aspergillopepsin_like"/>
    <property type="match status" value="1"/>
</dbReference>
<dbReference type="FunFam" id="2.40.70.10:FF:000026">
    <property type="entry name" value="Endothiapepsin"/>
    <property type="match status" value="1"/>
</dbReference>
<dbReference type="Proteomes" id="UP000315783">
    <property type="component" value="Unassembled WGS sequence"/>
</dbReference>
<dbReference type="PROSITE" id="PS51767">
    <property type="entry name" value="PEPTIDASE_A1"/>
    <property type="match status" value="1"/>
</dbReference>
<dbReference type="PANTHER" id="PTHR47966:SF2">
    <property type="entry name" value="ASPERGILLOPEPSIN-1-RELATED"/>
    <property type="match status" value="1"/>
</dbReference>
<evidence type="ECO:0000313" key="10">
    <source>
        <dbReference type="EMBL" id="TQV94076.1"/>
    </source>
</evidence>
<evidence type="ECO:0000313" key="11">
    <source>
        <dbReference type="Proteomes" id="UP000315783"/>
    </source>
</evidence>
<evidence type="ECO:0000256" key="6">
    <source>
        <dbReference type="RuleBase" id="RU000454"/>
    </source>
</evidence>
<gene>
    <name evidence="10" type="ORF">IF1G_06955</name>
</gene>
<comment type="similarity">
    <text evidence="1 6">Belongs to the peptidase A1 family.</text>
</comment>
<reference evidence="10 11" key="1">
    <citation type="journal article" date="2019" name="Appl. Microbiol. Biotechnol.">
        <title>Genome sequence of Isaria javanica and comparative genome analysis insights into family S53 peptidase evolution in fungal entomopathogens.</title>
        <authorList>
            <person name="Lin R."/>
            <person name="Zhang X."/>
            <person name="Xin B."/>
            <person name="Zou M."/>
            <person name="Gao Y."/>
            <person name="Qin F."/>
            <person name="Hu Q."/>
            <person name="Xie B."/>
            <person name="Cheng X."/>
        </authorList>
    </citation>
    <scope>NUCLEOTIDE SEQUENCE [LARGE SCALE GENOMIC DNA]</scope>
    <source>
        <strain evidence="10 11">IJ1G</strain>
    </source>
</reference>
<accession>A0A545VW70</accession>
<dbReference type="EMBL" id="SPUK01000010">
    <property type="protein sequence ID" value="TQV94076.1"/>
    <property type="molecule type" value="Genomic_DNA"/>
</dbReference>
<dbReference type="PANTHER" id="PTHR47966">
    <property type="entry name" value="BETA-SITE APP-CLEAVING ENZYME, ISOFORM A-RELATED"/>
    <property type="match status" value="1"/>
</dbReference>
<sequence>MQFSNFGSWFVALLSASMAAGAALPTTTKVGVVEFKQTRSDKFVGRNGPLALARAYRKYGVPVPDSLKQAADNASPGSGRAAAKRAQGTAVANSDQGDLEYLVQVAIGTPAQTLNLDFDTGSADLWVFSTETPSGGNHNLYNPGQSSTAQKQEGETWSIRYADGSGSSGDVYTDAVTVGGLTVQSQAVESAQQVSQQFAGGDSDGLLGLSFSTLNTVTPNRASTWFDNVTPQLDSPLFVADLRHNAPGSYVFGGIPAAAGQNVLYTPVDSSRGWWGFSTTVAGAAVSGIADTGTTLLLLDDAVVSAYYQQVPGATNDAQQGGWVFDCGAQLPSLSFTVGGGDITIDGSLLNYASQGGQCYGGLQSNGGNGLSIFGDIALKAAYVVFDAGNNQLGWAQK</sequence>
<evidence type="ECO:0000256" key="3">
    <source>
        <dbReference type="ARBA" id="ARBA00022750"/>
    </source>
</evidence>
<dbReference type="InterPro" id="IPR033121">
    <property type="entry name" value="PEPTIDASE_A1"/>
</dbReference>
<keyword evidence="4 6" id="KW-0378">Hydrolase</keyword>
<evidence type="ECO:0000256" key="2">
    <source>
        <dbReference type="ARBA" id="ARBA00022670"/>
    </source>
</evidence>
<keyword evidence="2 6" id="KW-0645">Protease</keyword>
<feature type="region of interest" description="Disordered" evidence="7">
    <location>
        <begin position="69"/>
        <end position="90"/>
    </location>
</feature>
<feature type="active site" evidence="5">
    <location>
        <position position="291"/>
    </location>
</feature>
<dbReference type="InterPro" id="IPR034163">
    <property type="entry name" value="Aspergillopepsin-like_cat_dom"/>
</dbReference>
<evidence type="ECO:0000256" key="1">
    <source>
        <dbReference type="ARBA" id="ARBA00007447"/>
    </source>
</evidence>
<keyword evidence="11" id="KW-1185">Reference proteome</keyword>
<comment type="caution">
    <text evidence="10">The sequence shown here is derived from an EMBL/GenBank/DDBJ whole genome shotgun (WGS) entry which is preliminary data.</text>
</comment>
<dbReference type="InterPro" id="IPR001461">
    <property type="entry name" value="Aspartic_peptidase_A1"/>
</dbReference>
<dbReference type="OrthoDB" id="2747330at2759"/>
<keyword evidence="3 6" id="KW-0064">Aspartyl protease</keyword>
<dbReference type="GO" id="GO:0006508">
    <property type="term" value="P:proteolysis"/>
    <property type="evidence" value="ECO:0007669"/>
    <property type="project" value="UniProtKB-KW"/>
</dbReference>
<dbReference type="PROSITE" id="PS00141">
    <property type="entry name" value="ASP_PROTEASE"/>
    <property type="match status" value="1"/>
</dbReference>
<feature type="domain" description="Peptidase A1" evidence="9">
    <location>
        <begin position="101"/>
        <end position="396"/>
    </location>
</feature>
<proteinExistence type="inferred from homology"/>
<dbReference type="InterPro" id="IPR001969">
    <property type="entry name" value="Aspartic_peptidase_AS"/>
</dbReference>
<evidence type="ECO:0000256" key="5">
    <source>
        <dbReference type="PIRSR" id="PIRSR601461-1"/>
    </source>
</evidence>
<protein>
    <submittedName>
        <fullName evidence="10">Endothiapepsin</fullName>
    </submittedName>
</protein>
<evidence type="ECO:0000256" key="8">
    <source>
        <dbReference type="SAM" id="SignalP"/>
    </source>
</evidence>
<evidence type="ECO:0000259" key="9">
    <source>
        <dbReference type="PROSITE" id="PS51767"/>
    </source>
</evidence>
<evidence type="ECO:0000256" key="7">
    <source>
        <dbReference type="SAM" id="MobiDB-lite"/>
    </source>
</evidence>
<dbReference type="Pfam" id="PF00026">
    <property type="entry name" value="Asp"/>
    <property type="match status" value="1"/>
</dbReference>
<keyword evidence="8" id="KW-0732">Signal</keyword>
<evidence type="ECO:0000256" key="4">
    <source>
        <dbReference type="ARBA" id="ARBA00022801"/>
    </source>
</evidence>
<name>A0A545VW70_9HYPO</name>
<feature type="signal peptide" evidence="8">
    <location>
        <begin position="1"/>
        <end position="22"/>
    </location>
</feature>
<dbReference type="SUPFAM" id="SSF50630">
    <property type="entry name" value="Acid proteases"/>
    <property type="match status" value="1"/>
</dbReference>
<dbReference type="Gene3D" id="2.40.70.10">
    <property type="entry name" value="Acid Proteases"/>
    <property type="match status" value="2"/>
</dbReference>
<feature type="active site" evidence="5">
    <location>
        <position position="119"/>
    </location>
</feature>